<name>A0A916VJL1_9GAMM</name>
<evidence type="ECO:0000313" key="2">
    <source>
        <dbReference type="Proteomes" id="UP000627715"/>
    </source>
</evidence>
<keyword evidence="2" id="KW-1185">Reference proteome</keyword>
<protein>
    <submittedName>
        <fullName evidence="1">Uncharacterized protein</fullName>
    </submittedName>
</protein>
<reference evidence="1" key="1">
    <citation type="journal article" date="2014" name="Int. J. Syst. Evol. Microbiol.">
        <title>Complete genome sequence of Corynebacterium casei LMG S-19264T (=DSM 44701T), isolated from a smear-ripened cheese.</title>
        <authorList>
            <consortium name="US DOE Joint Genome Institute (JGI-PGF)"/>
            <person name="Walter F."/>
            <person name="Albersmeier A."/>
            <person name="Kalinowski J."/>
            <person name="Ruckert C."/>
        </authorList>
    </citation>
    <scope>NUCLEOTIDE SEQUENCE</scope>
    <source>
        <strain evidence="1">CGMCC 1.15425</strain>
    </source>
</reference>
<proteinExistence type="predicted"/>
<sequence length="98" mass="11477">MGNIESHYIAPKYSYYLAFFETTLALRLMQRKPLSSPKVTPAPTTHLERSNNVLTEDKLQYFVTTIQNNECAHILIYTQVIIFISNNPFFRVSHWTHD</sequence>
<dbReference type="AlphaFoldDB" id="A0A916VJL1"/>
<accession>A0A916VJL1</accession>
<dbReference type="Proteomes" id="UP000627715">
    <property type="component" value="Unassembled WGS sequence"/>
</dbReference>
<evidence type="ECO:0000313" key="1">
    <source>
        <dbReference type="EMBL" id="GFZ76152.1"/>
    </source>
</evidence>
<comment type="caution">
    <text evidence="1">The sequence shown here is derived from an EMBL/GenBank/DDBJ whole genome shotgun (WGS) entry which is preliminary data.</text>
</comment>
<reference evidence="1" key="2">
    <citation type="submission" date="2020-09" db="EMBL/GenBank/DDBJ databases">
        <authorList>
            <person name="Sun Q."/>
            <person name="Zhou Y."/>
        </authorList>
    </citation>
    <scope>NUCLEOTIDE SEQUENCE</scope>
    <source>
        <strain evidence="1">CGMCC 1.15425</strain>
    </source>
</reference>
<dbReference type="EMBL" id="BMIY01000007">
    <property type="protein sequence ID" value="GFZ76152.1"/>
    <property type="molecule type" value="Genomic_DNA"/>
</dbReference>
<gene>
    <name evidence="1" type="ORF">GCM10011403_19090</name>
</gene>
<organism evidence="1 2">
    <name type="scientific">Pseudohongiella nitratireducens</name>
    <dbReference type="NCBI Taxonomy" id="1768907"/>
    <lineage>
        <taxon>Bacteria</taxon>
        <taxon>Pseudomonadati</taxon>
        <taxon>Pseudomonadota</taxon>
        <taxon>Gammaproteobacteria</taxon>
        <taxon>Pseudomonadales</taxon>
        <taxon>Pseudohongiellaceae</taxon>
        <taxon>Pseudohongiella</taxon>
    </lineage>
</organism>